<dbReference type="eggNOG" id="COG0264">
    <property type="taxonomic scope" value="Bacteria"/>
</dbReference>
<evidence type="ECO:0000256" key="2">
    <source>
        <dbReference type="ARBA" id="ARBA00016956"/>
    </source>
</evidence>
<dbReference type="EMBL" id="CP001085">
    <property type="protein sequence ID" value="ADD79658.1"/>
    <property type="molecule type" value="Genomic_DNA"/>
</dbReference>
<dbReference type="Gene3D" id="1.10.286.20">
    <property type="match status" value="1"/>
</dbReference>
<comment type="similarity">
    <text evidence="1 5">Belongs to the EF-Ts family.</text>
</comment>
<comment type="function">
    <text evidence="5">Associates with the EF-Tu.GDP complex and induces the exchange of GDP to GTP. It remains bound to the aminoacyl-tRNA.EF-Tu.GTP complex up to the GTP hydrolysis stage on the ribosome.</text>
</comment>
<keyword evidence="8" id="KW-1185">Reference proteome</keyword>
<dbReference type="GO" id="GO:0003746">
    <property type="term" value="F:translation elongation factor activity"/>
    <property type="evidence" value="ECO:0007669"/>
    <property type="project" value="UniProtKB-UniRule"/>
</dbReference>
<dbReference type="NCBIfam" id="TIGR00116">
    <property type="entry name" value="tsf"/>
    <property type="match status" value="1"/>
</dbReference>
<dbReference type="InterPro" id="IPR036402">
    <property type="entry name" value="EF-Ts_dimer_sf"/>
</dbReference>
<accession>D4G8E8</accession>
<dbReference type="Pfam" id="PF00889">
    <property type="entry name" value="EF_TS"/>
    <property type="match status" value="1"/>
</dbReference>
<proteinExistence type="inferred from homology"/>
<dbReference type="PANTHER" id="PTHR11741:SF0">
    <property type="entry name" value="ELONGATION FACTOR TS, MITOCHONDRIAL"/>
    <property type="match status" value="1"/>
</dbReference>
<dbReference type="OrthoDB" id="9808348at2"/>
<dbReference type="AlphaFoldDB" id="D4G8E8"/>
<dbReference type="Proteomes" id="UP000001700">
    <property type="component" value="Chromosome"/>
</dbReference>
<protein>
    <recommendedName>
        <fullName evidence="2 5">Elongation factor Ts</fullName>
        <shortName evidence="5">EF-Ts</shortName>
    </recommendedName>
</protein>
<dbReference type="SUPFAM" id="SSF46934">
    <property type="entry name" value="UBA-like"/>
    <property type="match status" value="1"/>
</dbReference>
<dbReference type="RefSeq" id="WP_013087645.1">
    <property type="nucleotide sequence ID" value="NC_014109.1"/>
</dbReference>
<evidence type="ECO:0000256" key="4">
    <source>
        <dbReference type="ARBA" id="ARBA00022917"/>
    </source>
</evidence>
<dbReference type="GO" id="GO:0005737">
    <property type="term" value="C:cytoplasm"/>
    <property type="evidence" value="ECO:0007669"/>
    <property type="project" value="UniProtKB-SubCell"/>
</dbReference>
<keyword evidence="4 5" id="KW-0648">Protein biosynthesis</keyword>
<sequence length="262" mass="30438">MSKKINSYLNLIKEIREKTGANILECRAALNKFPENIDLAINLIQKNKKKKAKEKYGNKTQVGSIGLKISEDRTFGVLLKIKCETEFLARSFEFLKFKKKIMSSIVQEKIFKICSIRKYFTHEINEMILQSKENVKIENFSILEGRKVYGYLHRNQIGVLVHIENSSKIFGKQIAMQIVANESKYIDRSDMIKKTLKKKKDLSIETKKNDIISDKSIESATDCSTDNSILVEQPFIFDTQRKVWQLLQENKSKIVDFIIMKI</sequence>
<feature type="domain" description="Translation elongation factor EFTs/EF1B dimerisation" evidence="6">
    <location>
        <begin position="76"/>
        <end position="261"/>
    </location>
</feature>
<dbReference type="PANTHER" id="PTHR11741">
    <property type="entry name" value="ELONGATION FACTOR TS"/>
    <property type="match status" value="1"/>
</dbReference>
<keyword evidence="5" id="KW-0963">Cytoplasm</keyword>
<evidence type="ECO:0000313" key="8">
    <source>
        <dbReference type="Proteomes" id="UP000001700"/>
    </source>
</evidence>
<evidence type="ECO:0000256" key="5">
    <source>
        <dbReference type="HAMAP-Rule" id="MF_00050"/>
    </source>
</evidence>
<dbReference type="Gene3D" id="1.10.8.10">
    <property type="entry name" value="DNA helicase RuvA subunit, C-terminal domain"/>
    <property type="match status" value="1"/>
</dbReference>
<dbReference type="InterPro" id="IPR014039">
    <property type="entry name" value="Transl_elong_EFTs/EF1B_dimer"/>
</dbReference>
<dbReference type="HOGENOM" id="CLU_047155_0_2_6"/>
<dbReference type="KEGG" id="rip:RIEPE_0360"/>
<organism evidence="7 8">
    <name type="scientific">Riesia pediculicola (strain USDA)</name>
    <dbReference type="NCBI Taxonomy" id="515618"/>
    <lineage>
        <taxon>Bacteria</taxon>
        <taxon>Pseudomonadati</taxon>
        <taxon>Pseudomonadota</taxon>
        <taxon>Gammaproteobacteria</taxon>
        <taxon>Enterobacterales</taxon>
        <taxon>Enterobacteriaceae</taxon>
        <taxon>Candidatus Riesia</taxon>
    </lineage>
</organism>
<name>D4G8E8_RIEPU</name>
<reference evidence="7" key="1">
    <citation type="submission" date="2008-05" db="EMBL/GenBank/DDBJ databases">
        <title>Genome sequence of Riesia pediculicola USDA.</title>
        <authorList>
            <person name="Kirkness E.F."/>
        </authorList>
    </citation>
    <scope>NUCLEOTIDE SEQUENCE [LARGE SCALE GENOMIC DNA]</scope>
    <source>
        <strain evidence="7">USDA</strain>
    </source>
</reference>
<feature type="region of interest" description="Involved in Mg(2+) ion dislocation from EF-Tu" evidence="5">
    <location>
        <begin position="85"/>
        <end position="88"/>
    </location>
</feature>
<dbReference type="STRING" id="515618.RIEPE_0360"/>
<gene>
    <name evidence="5 7" type="primary">tsf</name>
    <name evidence="7" type="ordered locus">RIEPE_0360</name>
</gene>
<dbReference type="Gene3D" id="3.30.479.20">
    <property type="entry name" value="Elongation factor Ts, dimerisation domain"/>
    <property type="match status" value="2"/>
</dbReference>
<comment type="subcellular location">
    <subcellularLocation>
        <location evidence="5">Cytoplasm</location>
    </subcellularLocation>
</comment>
<evidence type="ECO:0000313" key="7">
    <source>
        <dbReference type="EMBL" id="ADD79658.1"/>
    </source>
</evidence>
<evidence type="ECO:0000259" key="6">
    <source>
        <dbReference type="Pfam" id="PF00889"/>
    </source>
</evidence>
<dbReference type="SUPFAM" id="SSF54713">
    <property type="entry name" value="Elongation factor Ts (EF-Ts), dimerisation domain"/>
    <property type="match status" value="1"/>
</dbReference>
<evidence type="ECO:0000256" key="3">
    <source>
        <dbReference type="ARBA" id="ARBA00022768"/>
    </source>
</evidence>
<evidence type="ECO:0000256" key="1">
    <source>
        <dbReference type="ARBA" id="ARBA00005532"/>
    </source>
</evidence>
<dbReference type="InterPro" id="IPR001816">
    <property type="entry name" value="Transl_elong_EFTs/EF1B"/>
</dbReference>
<dbReference type="HAMAP" id="MF_00050">
    <property type="entry name" value="EF_Ts"/>
    <property type="match status" value="1"/>
</dbReference>
<dbReference type="InterPro" id="IPR009060">
    <property type="entry name" value="UBA-like_sf"/>
</dbReference>
<keyword evidence="3 5" id="KW-0251">Elongation factor</keyword>